<feature type="compositionally biased region" description="Basic residues" evidence="1">
    <location>
        <begin position="13"/>
        <end position="22"/>
    </location>
</feature>
<feature type="compositionally biased region" description="Basic and acidic residues" evidence="1">
    <location>
        <begin position="1"/>
        <end position="12"/>
    </location>
</feature>
<sequence length="194" mass="22893">MLVKKKEFDQKNRKINRKKSAKNKKKTTLDLIPIKSFTNEQYIEFVDGVYSQVYKMNTVALNDISFDENSTLMSNFAYLLRVYDDSIKIVSSNFHTQTKKQINYWQERLFNAEANGDEKRIQAINEIIIVLKLISKEQINKEHYLQIFASSIKELEDKIYLLLNSCSNLIYTVPLTVEQKRDLFADFNNPRVFE</sequence>
<dbReference type="EMBL" id="AAXKXX010000018">
    <property type="protein sequence ID" value="EGQ4385520.1"/>
    <property type="molecule type" value="Genomic_DNA"/>
</dbReference>
<reference evidence="2 3" key="1">
    <citation type="submission" date="2018-11" db="EMBL/GenBank/DDBJ databases">
        <authorList>
            <consortium name="Veterinary Laboratory Investigation and Response Network"/>
        </authorList>
    </citation>
    <scope>NUCLEOTIDE SEQUENCE [LARGE SCALE GENOMIC DNA]</scope>
    <source>
        <strain evidence="2 3">SPSE-18-VL-LA-PA-Ryan-0021</strain>
    </source>
</reference>
<comment type="caution">
    <text evidence="2">The sequence shown here is derived from an EMBL/GenBank/DDBJ whole genome shotgun (WGS) entry which is preliminary data.</text>
</comment>
<protein>
    <submittedName>
        <fullName evidence="2">Uncharacterized protein</fullName>
    </submittedName>
</protein>
<evidence type="ECO:0000313" key="2">
    <source>
        <dbReference type="EMBL" id="EGQ4385520.1"/>
    </source>
</evidence>
<accession>A0A8H9BXF4</accession>
<proteinExistence type="predicted"/>
<name>A0A8H9BXF4_STAPS</name>
<gene>
    <name evidence="2" type="ORF">EGV54_10525</name>
</gene>
<feature type="region of interest" description="Disordered" evidence="1">
    <location>
        <begin position="1"/>
        <end position="22"/>
    </location>
</feature>
<dbReference type="AlphaFoldDB" id="A0A8H9BXF4"/>
<keyword evidence="3" id="KW-1185">Reference proteome</keyword>
<organism evidence="2 3">
    <name type="scientific">Staphylococcus pseudintermedius</name>
    <dbReference type="NCBI Taxonomy" id="283734"/>
    <lineage>
        <taxon>Bacteria</taxon>
        <taxon>Bacillati</taxon>
        <taxon>Bacillota</taxon>
        <taxon>Bacilli</taxon>
        <taxon>Bacillales</taxon>
        <taxon>Staphylococcaceae</taxon>
        <taxon>Staphylococcus</taxon>
        <taxon>Staphylococcus intermedius group</taxon>
    </lineage>
</organism>
<dbReference type="RefSeq" id="WP_115895576.1">
    <property type="nucleotide sequence ID" value="NZ_BAAFJO010000013.1"/>
</dbReference>
<evidence type="ECO:0000256" key="1">
    <source>
        <dbReference type="SAM" id="MobiDB-lite"/>
    </source>
</evidence>
<dbReference type="Proteomes" id="UP000600220">
    <property type="component" value="Unassembled WGS sequence"/>
</dbReference>
<evidence type="ECO:0000313" key="3">
    <source>
        <dbReference type="Proteomes" id="UP000600220"/>
    </source>
</evidence>